<dbReference type="KEGG" id="tet:TTHERM_00621280"/>
<feature type="transmembrane region" description="Helical" evidence="10">
    <location>
        <begin position="95"/>
        <end position="117"/>
    </location>
</feature>
<keyword evidence="8" id="KW-0739">Sodium transport</keyword>
<dbReference type="Proteomes" id="UP000009168">
    <property type="component" value="Unassembled WGS sequence"/>
</dbReference>
<feature type="transmembrane region" description="Helical" evidence="10">
    <location>
        <begin position="379"/>
        <end position="399"/>
    </location>
</feature>
<organism evidence="12 13">
    <name type="scientific">Tetrahymena thermophila (strain SB210)</name>
    <dbReference type="NCBI Taxonomy" id="312017"/>
    <lineage>
        <taxon>Eukaryota</taxon>
        <taxon>Sar</taxon>
        <taxon>Alveolata</taxon>
        <taxon>Ciliophora</taxon>
        <taxon>Intramacronucleata</taxon>
        <taxon>Oligohymenophorea</taxon>
        <taxon>Hymenostomatida</taxon>
        <taxon>Tetrahymenina</taxon>
        <taxon>Tetrahymenidae</taxon>
        <taxon>Tetrahymena</taxon>
    </lineage>
</organism>
<dbReference type="GO" id="GO:0051453">
    <property type="term" value="P:regulation of intracellular pH"/>
    <property type="evidence" value="ECO:0007669"/>
    <property type="project" value="TreeGrafter"/>
</dbReference>
<dbReference type="Gene3D" id="6.10.140.1330">
    <property type="match status" value="1"/>
</dbReference>
<feature type="region of interest" description="Disordered" evidence="9">
    <location>
        <begin position="526"/>
        <end position="592"/>
    </location>
</feature>
<feature type="transmembrane region" description="Helical" evidence="10">
    <location>
        <begin position="302"/>
        <end position="325"/>
    </location>
</feature>
<evidence type="ECO:0000313" key="13">
    <source>
        <dbReference type="Proteomes" id="UP000009168"/>
    </source>
</evidence>
<dbReference type="InterPro" id="IPR006153">
    <property type="entry name" value="Cation/H_exchanger_TM"/>
</dbReference>
<feature type="transmembrane region" description="Helical" evidence="10">
    <location>
        <begin position="6"/>
        <end position="23"/>
    </location>
</feature>
<dbReference type="HOGENOM" id="CLU_023215_0_0_1"/>
<evidence type="ECO:0000256" key="7">
    <source>
        <dbReference type="ARBA" id="ARBA00023136"/>
    </source>
</evidence>
<sequence length="592" mass="67502">MFGVIFLIVVVLILFYLIGGGLLEHYKIHVIHETGLGIIMGMIVGFIFYQADYEFYSSSMIFEGELFFYFILPPIIFAGGYNLKKRRFFQNFFYINIYGLLGTIVNFIVVWLLTYAVNEAGLIRRYSDFSQSVTLSTRDILLFSATICATDSVAALAMIKSEKYPKLFSVIFGEGMVNDSVSIILYKAVLDLVGDSSEPQPITFTFLNFLKMIGEFLKNSVCSLAIGLGWGLLATLVMKKFRFLTHNPVVETVVVLLFGFGAFASSENLDMSGVISILVCGIIMSHYLFYNISSTGKVTTGVTFSSISIIAESALYIYLGIVFWQTKGDPHNPSSYAWSWTFLLIELAIAFFARFVSVFVVSWIFMLIKGKQKWRLNRYEMGIIWFAGIIRGAIAFALIQNVPQDDSNPQATQVIQSTTLFIVIITTIVLGGLMPFYINVMLKQISKNPKYHENHPSIRDSLVGESKESREFKSKSQTKWKLFDENFIKPLFIFDYENRKEQIKMEKQKLKMNSSQFDAGYIKEQEQEMGHQENENEENHQDQQDQQQQELQIGNDNGQEENFKQISRANMNKQAVQSINQDPENHSSNEHI</sequence>
<keyword evidence="4 10" id="KW-1133">Transmembrane helix</keyword>
<feature type="transmembrane region" description="Helical" evidence="10">
    <location>
        <begin position="66"/>
        <end position="83"/>
    </location>
</feature>
<dbReference type="eggNOG" id="KOG1965">
    <property type="taxonomic scope" value="Eukaryota"/>
</dbReference>
<keyword evidence="6" id="KW-0406">Ion transport</keyword>
<keyword evidence="2" id="KW-0813">Transport</keyword>
<dbReference type="GO" id="GO:0015385">
    <property type="term" value="F:sodium:proton antiporter activity"/>
    <property type="evidence" value="ECO:0007669"/>
    <property type="project" value="InterPro"/>
</dbReference>
<dbReference type="PANTHER" id="PTHR10110">
    <property type="entry name" value="SODIUM/HYDROGEN EXCHANGER"/>
    <property type="match status" value="1"/>
</dbReference>
<comment type="subcellular location">
    <subcellularLocation>
        <location evidence="1">Membrane</location>
        <topology evidence="1">Multi-pass membrane protein</topology>
    </subcellularLocation>
</comment>
<feature type="compositionally biased region" description="Basic and acidic residues" evidence="9">
    <location>
        <begin position="583"/>
        <end position="592"/>
    </location>
</feature>
<evidence type="ECO:0000256" key="4">
    <source>
        <dbReference type="ARBA" id="ARBA00022989"/>
    </source>
</evidence>
<evidence type="ECO:0000256" key="8">
    <source>
        <dbReference type="ARBA" id="ARBA00023201"/>
    </source>
</evidence>
<dbReference type="InterPro" id="IPR018422">
    <property type="entry name" value="Cation/H_exchanger_CPA1"/>
</dbReference>
<dbReference type="GO" id="GO:0098719">
    <property type="term" value="P:sodium ion import across plasma membrane"/>
    <property type="evidence" value="ECO:0007669"/>
    <property type="project" value="TreeGrafter"/>
</dbReference>
<evidence type="ECO:0000259" key="11">
    <source>
        <dbReference type="Pfam" id="PF00999"/>
    </source>
</evidence>
<evidence type="ECO:0000256" key="5">
    <source>
        <dbReference type="ARBA" id="ARBA00023053"/>
    </source>
</evidence>
<dbReference type="InterPro" id="IPR004709">
    <property type="entry name" value="NaH_exchanger"/>
</dbReference>
<keyword evidence="3 10" id="KW-0812">Transmembrane</keyword>
<evidence type="ECO:0000256" key="10">
    <source>
        <dbReference type="SAM" id="Phobius"/>
    </source>
</evidence>
<dbReference type="PANTHER" id="PTHR10110:SF187">
    <property type="entry name" value="SODIUM_HYDROGEN EXCHANGER"/>
    <property type="match status" value="1"/>
</dbReference>
<dbReference type="OMA" id="WKHSRIL"/>
<dbReference type="GO" id="GO:0015386">
    <property type="term" value="F:potassium:proton antiporter activity"/>
    <property type="evidence" value="ECO:0007669"/>
    <property type="project" value="TreeGrafter"/>
</dbReference>
<dbReference type="PRINTS" id="PR01084">
    <property type="entry name" value="NAHEXCHNGR"/>
</dbReference>
<feature type="compositionally biased region" description="Polar residues" evidence="9">
    <location>
        <begin position="564"/>
        <end position="582"/>
    </location>
</feature>
<evidence type="ECO:0000313" key="12">
    <source>
        <dbReference type="EMBL" id="EAR97708.2"/>
    </source>
</evidence>
<dbReference type="OrthoDB" id="196264at2759"/>
<reference evidence="13" key="1">
    <citation type="journal article" date="2006" name="PLoS Biol.">
        <title>Macronuclear genome sequence of the ciliate Tetrahymena thermophila, a model eukaryote.</title>
        <authorList>
            <person name="Eisen J.A."/>
            <person name="Coyne R.S."/>
            <person name="Wu M."/>
            <person name="Wu D."/>
            <person name="Thiagarajan M."/>
            <person name="Wortman J.R."/>
            <person name="Badger J.H."/>
            <person name="Ren Q."/>
            <person name="Amedeo P."/>
            <person name="Jones K.M."/>
            <person name="Tallon L.J."/>
            <person name="Delcher A.L."/>
            <person name="Salzberg S.L."/>
            <person name="Silva J.C."/>
            <person name="Haas B.J."/>
            <person name="Majoros W.H."/>
            <person name="Farzad M."/>
            <person name="Carlton J.M."/>
            <person name="Smith R.K. Jr."/>
            <person name="Garg J."/>
            <person name="Pearlman R.E."/>
            <person name="Karrer K.M."/>
            <person name="Sun L."/>
            <person name="Manning G."/>
            <person name="Elde N.C."/>
            <person name="Turkewitz A.P."/>
            <person name="Asai D.J."/>
            <person name="Wilkes D.E."/>
            <person name="Wang Y."/>
            <person name="Cai H."/>
            <person name="Collins K."/>
            <person name="Stewart B.A."/>
            <person name="Lee S.R."/>
            <person name="Wilamowska K."/>
            <person name="Weinberg Z."/>
            <person name="Ruzzo W.L."/>
            <person name="Wloga D."/>
            <person name="Gaertig J."/>
            <person name="Frankel J."/>
            <person name="Tsao C.-C."/>
            <person name="Gorovsky M.A."/>
            <person name="Keeling P.J."/>
            <person name="Waller R.F."/>
            <person name="Patron N.J."/>
            <person name="Cherry J.M."/>
            <person name="Stover N.A."/>
            <person name="Krieger C.J."/>
            <person name="del Toro C."/>
            <person name="Ryder H.F."/>
            <person name="Williamson S.C."/>
            <person name="Barbeau R.A."/>
            <person name="Hamilton E.P."/>
            <person name="Orias E."/>
        </authorList>
    </citation>
    <scope>NUCLEOTIDE SEQUENCE [LARGE SCALE GENOMIC DNA]</scope>
    <source>
        <strain evidence="13">SB210</strain>
    </source>
</reference>
<feature type="transmembrane region" description="Helical" evidence="10">
    <location>
        <begin position="271"/>
        <end position="290"/>
    </location>
</feature>
<dbReference type="AlphaFoldDB" id="Q23MD1"/>
<dbReference type="RefSeq" id="XP_001017953.2">
    <property type="nucleotide sequence ID" value="XM_001017953.2"/>
</dbReference>
<feature type="transmembrane region" description="Helical" evidence="10">
    <location>
        <begin position="216"/>
        <end position="237"/>
    </location>
</feature>
<evidence type="ECO:0000256" key="6">
    <source>
        <dbReference type="ARBA" id="ARBA00023065"/>
    </source>
</evidence>
<feature type="domain" description="Cation/H+ exchanger transmembrane" evidence="11">
    <location>
        <begin position="14"/>
        <end position="436"/>
    </location>
</feature>
<dbReference type="EMBL" id="GG662661">
    <property type="protein sequence ID" value="EAR97708.2"/>
    <property type="molecule type" value="Genomic_DNA"/>
</dbReference>
<gene>
    <name evidence="12" type="ORF">TTHERM_00621280</name>
</gene>
<keyword evidence="13" id="KW-1185">Reference proteome</keyword>
<keyword evidence="5" id="KW-0915">Sodium</keyword>
<accession>Q23MD1</accession>
<dbReference type="GeneID" id="7823858"/>
<dbReference type="GO" id="GO:0005886">
    <property type="term" value="C:plasma membrane"/>
    <property type="evidence" value="ECO:0007669"/>
    <property type="project" value="TreeGrafter"/>
</dbReference>
<feature type="transmembrane region" description="Helical" evidence="10">
    <location>
        <begin position="30"/>
        <end position="51"/>
    </location>
</feature>
<feature type="transmembrane region" description="Helical" evidence="10">
    <location>
        <begin position="419"/>
        <end position="440"/>
    </location>
</feature>
<proteinExistence type="predicted"/>
<evidence type="ECO:0000256" key="9">
    <source>
        <dbReference type="SAM" id="MobiDB-lite"/>
    </source>
</evidence>
<feature type="transmembrane region" description="Helical" evidence="10">
    <location>
        <begin position="337"/>
        <end position="367"/>
    </location>
</feature>
<feature type="compositionally biased region" description="Basic and acidic residues" evidence="9">
    <location>
        <begin position="526"/>
        <end position="543"/>
    </location>
</feature>
<feature type="transmembrane region" description="Helical" evidence="10">
    <location>
        <begin position="249"/>
        <end position="265"/>
    </location>
</feature>
<protein>
    <submittedName>
        <fullName evidence="12">Transporter, monovalent cation:proton antiporter-2 (CPA2) family protein</fullName>
    </submittedName>
</protein>
<evidence type="ECO:0000256" key="3">
    <source>
        <dbReference type="ARBA" id="ARBA00022692"/>
    </source>
</evidence>
<evidence type="ECO:0000256" key="1">
    <source>
        <dbReference type="ARBA" id="ARBA00004141"/>
    </source>
</evidence>
<name>Q23MD1_TETTS</name>
<evidence type="ECO:0000256" key="2">
    <source>
        <dbReference type="ARBA" id="ARBA00022448"/>
    </source>
</evidence>
<dbReference type="InParanoid" id="Q23MD1"/>
<keyword evidence="7 10" id="KW-0472">Membrane</keyword>
<dbReference type="Pfam" id="PF00999">
    <property type="entry name" value="Na_H_Exchanger"/>
    <property type="match status" value="1"/>
</dbReference>